<dbReference type="SMART" id="SM00409">
    <property type="entry name" value="IG"/>
    <property type="match status" value="2"/>
</dbReference>
<name>A0A8X6HQC2_TRICU</name>
<dbReference type="GO" id="GO:0030424">
    <property type="term" value="C:axon"/>
    <property type="evidence" value="ECO:0007669"/>
    <property type="project" value="TreeGrafter"/>
</dbReference>
<dbReference type="InterPro" id="IPR013783">
    <property type="entry name" value="Ig-like_fold"/>
</dbReference>
<feature type="chain" id="PRO_5036491438" evidence="2">
    <location>
        <begin position="21"/>
        <end position="226"/>
    </location>
</feature>
<keyword evidence="2" id="KW-0732">Signal</keyword>
<proteinExistence type="predicted"/>
<dbReference type="GO" id="GO:0070593">
    <property type="term" value="P:dendrite self-avoidance"/>
    <property type="evidence" value="ECO:0007669"/>
    <property type="project" value="TreeGrafter"/>
</dbReference>
<dbReference type="EMBL" id="BMAO01009041">
    <property type="protein sequence ID" value="GFR28246.1"/>
    <property type="molecule type" value="Genomic_DNA"/>
</dbReference>
<reference evidence="4" key="1">
    <citation type="submission" date="2020-07" db="EMBL/GenBank/DDBJ databases">
        <title>Multicomponent nature underlies the extraordinary mechanical properties of spider dragline silk.</title>
        <authorList>
            <person name="Kono N."/>
            <person name="Nakamura H."/>
            <person name="Mori M."/>
            <person name="Yoshida Y."/>
            <person name="Ohtoshi R."/>
            <person name="Malay A.D."/>
            <person name="Moran D.A.P."/>
            <person name="Tomita M."/>
            <person name="Numata K."/>
            <person name="Arakawa K."/>
        </authorList>
    </citation>
    <scope>NUCLEOTIDE SEQUENCE</scope>
</reference>
<feature type="domain" description="Ig-like" evidence="3">
    <location>
        <begin position="23"/>
        <end position="113"/>
    </location>
</feature>
<evidence type="ECO:0000313" key="5">
    <source>
        <dbReference type="Proteomes" id="UP000887116"/>
    </source>
</evidence>
<evidence type="ECO:0000259" key="3">
    <source>
        <dbReference type="PROSITE" id="PS50835"/>
    </source>
</evidence>
<accession>A0A8X6HQC2</accession>
<dbReference type="InterPro" id="IPR036179">
    <property type="entry name" value="Ig-like_dom_sf"/>
</dbReference>
<feature type="domain" description="Ig-like" evidence="3">
    <location>
        <begin position="132"/>
        <end position="222"/>
    </location>
</feature>
<dbReference type="SMART" id="SM00408">
    <property type="entry name" value="IGc2"/>
    <property type="match status" value="2"/>
</dbReference>
<dbReference type="InterPro" id="IPR007110">
    <property type="entry name" value="Ig-like_dom"/>
</dbReference>
<dbReference type="Gene3D" id="2.60.40.10">
    <property type="entry name" value="Immunoglobulins"/>
    <property type="match status" value="2"/>
</dbReference>
<dbReference type="GO" id="GO:0005886">
    <property type="term" value="C:plasma membrane"/>
    <property type="evidence" value="ECO:0007669"/>
    <property type="project" value="TreeGrafter"/>
</dbReference>
<dbReference type="SUPFAM" id="SSF48726">
    <property type="entry name" value="Immunoglobulin"/>
    <property type="match status" value="2"/>
</dbReference>
<dbReference type="PROSITE" id="PS50835">
    <property type="entry name" value="IG_LIKE"/>
    <property type="match status" value="2"/>
</dbReference>
<dbReference type="InterPro" id="IPR003599">
    <property type="entry name" value="Ig_sub"/>
</dbReference>
<dbReference type="GO" id="GO:0098632">
    <property type="term" value="F:cell-cell adhesion mediator activity"/>
    <property type="evidence" value="ECO:0007669"/>
    <property type="project" value="TreeGrafter"/>
</dbReference>
<feature type="signal peptide" evidence="2">
    <location>
        <begin position="1"/>
        <end position="20"/>
    </location>
</feature>
<gene>
    <name evidence="4" type="primary">Ttn_2</name>
    <name evidence="4" type="ORF">TNCT_436291</name>
</gene>
<protein>
    <submittedName>
        <fullName evidence="4">Titin</fullName>
    </submittedName>
</protein>
<dbReference type="AlphaFoldDB" id="A0A8X6HQC2"/>
<sequence length="226" mass="24710">MTMTCLKVFTLLLVSRLAYSDAPQIGAFSFPKELDAGMRASVQCAIIRGNPPFKFSWFKDEHKLTDARGVSIRKFDEFTSNLVIVRVEADSNGNYTCQVSNSAGFDQKSAVLLIKALLLMFLIHSSISVDAPKIGPFQFSGELDVGMRAIVVCAAMTGEPPFHFTWFKDGHKLIDTLGVSIKKFDDFSSNLVIAKVEADSNGNYTCKVSNSAGYDQKSAVLSVKGI</sequence>
<dbReference type="Proteomes" id="UP000887116">
    <property type="component" value="Unassembled WGS sequence"/>
</dbReference>
<dbReference type="PANTHER" id="PTHR10075:SF101">
    <property type="entry name" value="ZWEI IG DOMAIN PROTEIN ZIG-3"/>
    <property type="match status" value="1"/>
</dbReference>
<dbReference type="Pfam" id="PF07679">
    <property type="entry name" value="I-set"/>
    <property type="match status" value="2"/>
</dbReference>
<dbReference type="GO" id="GO:0007156">
    <property type="term" value="P:homophilic cell adhesion via plasma membrane adhesion molecules"/>
    <property type="evidence" value="ECO:0007669"/>
    <property type="project" value="TreeGrafter"/>
</dbReference>
<comment type="caution">
    <text evidence="4">The sequence shown here is derived from an EMBL/GenBank/DDBJ whole genome shotgun (WGS) entry which is preliminary data.</text>
</comment>
<dbReference type="FunFam" id="2.60.40.10:FF:000333">
    <property type="entry name" value="Down syndrome cell adhesion molecule"/>
    <property type="match status" value="2"/>
</dbReference>
<evidence type="ECO:0000256" key="2">
    <source>
        <dbReference type="SAM" id="SignalP"/>
    </source>
</evidence>
<dbReference type="InterPro" id="IPR003598">
    <property type="entry name" value="Ig_sub2"/>
</dbReference>
<keyword evidence="1" id="KW-0393">Immunoglobulin domain</keyword>
<dbReference type="PANTHER" id="PTHR10075">
    <property type="entry name" value="BASIGIN RELATED"/>
    <property type="match status" value="1"/>
</dbReference>
<keyword evidence="5" id="KW-1185">Reference proteome</keyword>
<dbReference type="OrthoDB" id="6431668at2759"/>
<dbReference type="GO" id="GO:0007411">
    <property type="term" value="P:axon guidance"/>
    <property type="evidence" value="ECO:0007669"/>
    <property type="project" value="TreeGrafter"/>
</dbReference>
<evidence type="ECO:0000313" key="4">
    <source>
        <dbReference type="EMBL" id="GFR28246.1"/>
    </source>
</evidence>
<organism evidence="4 5">
    <name type="scientific">Trichonephila clavata</name>
    <name type="common">Joro spider</name>
    <name type="synonym">Nephila clavata</name>
    <dbReference type="NCBI Taxonomy" id="2740835"/>
    <lineage>
        <taxon>Eukaryota</taxon>
        <taxon>Metazoa</taxon>
        <taxon>Ecdysozoa</taxon>
        <taxon>Arthropoda</taxon>
        <taxon>Chelicerata</taxon>
        <taxon>Arachnida</taxon>
        <taxon>Araneae</taxon>
        <taxon>Araneomorphae</taxon>
        <taxon>Entelegynae</taxon>
        <taxon>Araneoidea</taxon>
        <taxon>Nephilidae</taxon>
        <taxon>Trichonephila</taxon>
    </lineage>
</organism>
<dbReference type="InterPro" id="IPR013098">
    <property type="entry name" value="Ig_I-set"/>
</dbReference>
<evidence type="ECO:0000256" key="1">
    <source>
        <dbReference type="ARBA" id="ARBA00023319"/>
    </source>
</evidence>